<keyword evidence="2" id="KW-0820">tRNA-binding</keyword>
<dbReference type="Gene3D" id="3.20.20.70">
    <property type="entry name" value="Aldolase class I"/>
    <property type="match status" value="1"/>
</dbReference>
<dbReference type="InterPro" id="IPR013785">
    <property type="entry name" value="Aldolase_TIM"/>
</dbReference>
<evidence type="ECO:0000256" key="5">
    <source>
        <dbReference type="ARBA" id="ARBA00022694"/>
    </source>
</evidence>
<dbReference type="CDD" id="cd02801">
    <property type="entry name" value="DUS_like_FMN"/>
    <property type="match status" value="1"/>
</dbReference>
<dbReference type="PATRIC" id="fig|1618439.3.peg.540"/>
<dbReference type="InterPro" id="IPR024036">
    <property type="entry name" value="tRNA-dHydroUridine_Synthase_C"/>
</dbReference>
<accession>A0A0G1UM44</accession>
<evidence type="ECO:0000256" key="2">
    <source>
        <dbReference type="ARBA" id="ARBA00022555"/>
    </source>
</evidence>
<feature type="binding site" evidence="13">
    <location>
        <position position="73"/>
    </location>
    <ligand>
        <name>FMN</name>
        <dbReference type="ChEBI" id="CHEBI:58210"/>
    </ligand>
</feature>
<evidence type="ECO:0000256" key="12">
    <source>
        <dbReference type="PIRSR" id="PIRSR006621-1"/>
    </source>
</evidence>
<reference evidence="15 16" key="1">
    <citation type="journal article" date="2015" name="Nature">
        <title>rRNA introns, odd ribosomes, and small enigmatic genomes across a large radiation of phyla.</title>
        <authorList>
            <person name="Brown C.T."/>
            <person name="Hug L.A."/>
            <person name="Thomas B.C."/>
            <person name="Sharon I."/>
            <person name="Castelle C.J."/>
            <person name="Singh A."/>
            <person name="Wilkins M.J."/>
            <person name="Williams K.H."/>
            <person name="Banfield J.F."/>
        </authorList>
    </citation>
    <scope>NUCLEOTIDE SEQUENCE [LARGE SCALE GENOMIC DNA]</scope>
</reference>
<proteinExistence type="inferred from homology"/>
<comment type="catalytic activity">
    <reaction evidence="9">
        <text>a 5,6-dihydrouridine in tRNA + NADP(+) = a uridine in tRNA + NADPH + H(+)</text>
        <dbReference type="Rhea" id="RHEA:23624"/>
        <dbReference type="Rhea" id="RHEA-COMP:13339"/>
        <dbReference type="Rhea" id="RHEA-COMP:13887"/>
        <dbReference type="ChEBI" id="CHEBI:15378"/>
        <dbReference type="ChEBI" id="CHEBI:57783"/>
        <dbReference type="ChEBI" id="CHEBI:58349"/>
        <dbReference type="ChEBI" id="CHEBI:65315"/>
        <dbReference type="ChEBI" id="CHEBI:74443"/>
    </reaction>
</comment>
<dbReference type="GO" id="GO:0000049">
    <property type="term" value="F:tRNA binding"/>
    <property type="evidence" value="ECO:0007669"/>
    <property type="project" value="UniProtKB-KW"/>
</dbReference>
<feature type="binding site" evidence="13">
    <location>
        <begin position="231"/>
        <end position="232"/>
    </location>
    <ligand>
        <name>FMN</name>
        <dbReference type="ChEBI" id="CHEBI:58210"/>
    </ligand>
</feature>
<dbReference type="GO" id="GO:0017150">
    <property type="term" value="F:tRNA dihydrouridine synthase activity"/>
    <property type="evidence" value="ECO:0007669"/>
    <property type="project" value="InterPro"/>
</dbReference>
<dbReference type="InterPro" id="IPR035587">
    <property type="entry name" value="DUS-like_FMN-bd"/>
</dbReference>
<evidence type="ECO:0000256" key="1">
    <source>
        <dbReference type="ARBA" id="ARBA00002790"/>
    </source>
</evidence>
<dbReference type="Proteomes" id="UP000034661">
    <property type="component" value="Unassembled WGS sequence"/>
</dbReference>
<keyword evidence="8 11" id="KW-0560">Oxidoreductase</keyword>
<dbReference type="GO" id="GO:0050660">
    <property type="term" value="F:flavin adenine dinucleotide binding"/>
    <property type="evidence" value="ECO:0007669"/>
    <property type="project" value="InterPro"/>
</dbReference>
<dbReference type="InterPro" id="IPR001269">
    <property type="entry name" value="DUS_fam"/>
</dbReference>
<evidence type="ECO:0000259" key="14">
    <source>
        <dbReference type="Pfam" id="PF01207"/>
    </source>
</evidence>
<organism evidence="15 16">
    <name type="scientific">Candidatus Gottesmanbacteria bacterium GW2011_GWA1_48_13</name>
    <dbReference type="NCBI Taxonomy" id="1618439"/>
    <lineage>
        <taxon>Bacteria</taxon>
        <taxon>Candidatus Gottesmaniibacteriota</taxon>
    </lineage>
</organism>
<dbReference type="SUPFAM" id="SSF51395">
    <property type="entry name" value="FMN-linked oxidoreductases"/>
    <property type="match status" value="1"/>
</dbReference>
<evidence type="ECO:0000313" key="16">
    <source>
        <dbReference type="Proteomes" id="UP000034661"/>
    </source>
</evidence>
<comment type="function">
    <text evidence="1 11">Catalyzes the synthesis of 5,6-dihydrouridine (D), a modified base found in the D-loop of most tRNAs, via the reduction of the C5-C6 double bond in target uridines.</text>
</comment>
<comment type="cofactor">
    <cofactor evidence="11 13">
        <name>FMN</name>
        <dbReference type="ChEBI" id="CHEBI:58210"/>
    </cofactor>
</comment>
<evidence type="ECO:0000256" key="9">
    <source>
        <dbReference type="ARBA" id="ARBA00048205"/>
    </source>
</evidence>
<feature type="binding site" evidence="13">
    <location>
        <position position="171"/>
    </location>
    <ligand>
        <name>FMN</name>
        <dbReference type="ChEBI" id="CHEBI:58210"/>
    </ligand>
</feature>
<evidence type="ECO:0000256" key="6">
    <source>
        <dbReference type="ARBA" id="ARBA00022857"/>
    </source>
</evidence>
<keyword evidence="4 11" id="KW-0288">FMN</keyword>
<dbReference type="PANTHER" id="PTHR45846:SF1">
    <property type="entry name" value="TRNA-DIHYDROURIDINE(47) SYNTHASE [NAD(P)(+)]-LIKE"/>
    <property type="match status" value="1"/>
</dbReference>
<dbReference type="AlphaFoldDB" id="A0A0G1UM44"/>
<dbReference type="EMBL" id="LCPJ01000023">
    <property type="protein sequence ID" value="KKU95297.1"/>
    <property type="molecule type" value="Genomic_DNA"/>
</dbReference>
<dbReference type="PIRSF" id="PIRSF006621">
    <property type="entry name" value="Dus"/>
    <property type="match status" value="1"/>
</dbReference>
<evidence type="ECO:0000256" key="13">
    <source>
        <dbReference type="PIRSR" id="PIRSR006621-2"/>
    </source>
</evidence>
<keyword evidence="7" id="KW-0694">RNA-binding</keyword>
<feature type="active site" description="Proton donor" evidence="12">
    <location>
        <position position="103"/>
    </location>
</feature>
<keyword evidence="6" id="KW-0521">NADP</keyword>
<protein>
    <recommendedName>
        <fullName evidence="11">tRNA-dihydrouridine synthase</fullName>
        <ecNumber evidence="11">1.3.1.-</ecNumber>
    </recommendedName>
</protein>
<name>A0A0G1UM44_9BACT</name>
<evidence type="ECO:0000256" key="3">
    <source>
        <dbReference type="ARBA" id="ARBA00022630"/>
    </source>
</evidence>
<comment type="similarity">
    <text evidence="11">Belongs to the dus family.</text>
</comment>
<evidence type="ECO:0000256" key="8">
    <source>
        <dbReference type="ARBA" id="ARBA00023002"/>
    </source>
</evidence>
<evidence type="ECO:0000256" key="11">
    <source>
        <dbReference type="PIRNR" id="PIRNR006621"/>
    </source>
</evidence>
<evidence type="ECO:0000256" key="10">
    <source>
        <dbReference type="ARBA" id="ARBA00048802"/>
    </source>
</evidence>
<evidence type="ECO:0000256" key="4">
    <source>
        <dbReference type="ARBA" id="ARBA00022643"/>
    </source>
</evidence>
<sequence>MGFSFSALKKPFLALAPMEEVTDTVFRQIVADVARPDVFFTEFTNVEGIQSAGRDEVIKRLRYEEIERPIIAQIWGKEPKNFYEVAKLIKKLRFDGVDINMGCPDKDVVKNGCGIALIKDRDRAREIIQATKEGVDGLPVSVKTRIGWEKIVTEDWCGWLLEQKLDALTIHGRTGKEMSEKLAHWDEIAKVASLRNQSKSKTVIVGNGDVKNAQDAKLKAQEYGVDGVMIGRGIFENIAAFSAKGQVLSAKENIDLLKRHLELWEKTWGDSKNFAVMKKFVKVYIKGWEGAGELRAKLFATNSLKEMAKVIDTA</sequence>
<keyword evidence="5 11" id="KW-0819">tRNA processing</keyword>
<dbReference type="Gene3D" id="1.10.1200.80">
    <property type="entry name" value="Putative flavin oxidoreducatase, domain 2"/>
    <property type="match status" value="1"/>
</dbReference>
<dbReference type="Pfam" id="PF01207">
    <property type="entry name" value="Dus"/>
    <property type="match status" value="1"/>
</dbReference>
<dbReference type="EC" id="1.3.1.-" evidence="11"/>
<gene>
    <name evidence="15" type="ORF">UY27_C0023G0005</name>
</gene>
<comment type="catalytic activity">
    <reaction evidence="10">
        <text>a 5,6-dihydrouridine in tRNA + NAD(+) = a uridine in tRNA + NADH + H(+)</text>
        <dbReference type="Rhea" id="RHEA:54452"/>
        <dbReference type="Rhea" id="RHEA-COMP:13339"/>
        <dbReference type="Rhea" id="RHEA-COMP:13887"/>
        <dbReference type="ChEBI" id="CHEBI:15378"/>
        <dbReference type="ChEBI" id="CHEBI:57540"/>
        <dbReference type="ChEBI" id="CHEBI:57945"/>
        <dbReference type="ChEBI" id="CHEBI:65315"/>
        <dbReference type="ChEBI" id="CHEBI:74443"/>
    </reaction>
</comment>
<feature type="domain" description="DUS-like FMN-binding" evidence="14">
    <location>
        <begin position="15"/>
        <end position="309"/>
    </location>
</feature>
<evidence type="ECO:0000256" key="7">
    <source>
        <dbReference type="ARBA" id="ARBA00022884"/>
    </source>
</evidence>
<dbReference type="PANTHER" id="PTHR45846">
    <property type="entry name" value="TRNA-DIHYDROURIDINE(47) SYNTHASE [NAD(P)(+)]-LIKE"/>
    <property type="match status" value="1"/>
</dbReference>
<feature type="binding site" evidence="13">
    <location>
        <position position="143"/>
    </location>
    <ligand>
        <name>FMN</name>
        <dbReference type="ChEBI" id="CHEBI:58210"/>
    </ligand>
</feature>
<keyword evidence="13" id="KW-0547">Nucleotide-binding</keyword>
<evidence type="ECO:0000313" key="15">
    <source>
        <dbReference type="EMBL" id="KKU95297.1"/>
    </source>
</evidence>
<comment type="caution">
    <text evidence="15">The sequence shown here is derived from an EMBL/GenBank/DDBJ whole genome shotgun (WGS) entry which is preliminary data.</text>
</comment>
<keyword evidence="3 11" id="KW-0285">Flavoprotein</keyword>